<evidence type="ECO:0008006" key="4">
    <source>
        <dbReference type="Google" id="ProtNLM"/>
    </source>
</evidence>
<feature type="transmembrane region" description="Helical" evidence="1">
    <location>
        <begin position="114"/>
        <end position="143"/>
    </location>
</feature>
<evidence type="ECO:0000313" key="3">
    <source>
        <dbReference type="Proteomes" id="UP001528920"/>
    </source>
</evidence>
<feature type="transmembrane region" description="Helical" evidence="1">
    <location>
        <begin position="72"/>
        <end position="93"/>
    </location>
</feature>
<dbReference type="PANTHER" id="PTHR40076">
    <property type="entry name" value="MEMBRANE PROTEIN-RELATED"/>
    <property type="match status" value="1"/>
</dbReference>
<feature type="transmembrane region" description="Helical" evidence="1">
    <location>
        <begin position="174"/>
        <end position="207"/>
    </location>
</feature>
<name>A0ABT5VLU9_9BACT</name>
<keyword evidence="1" id="KW-0812">Transmembrane</keyword>
<dbReference type="PANTHER" id="PTHR40076:SF1">
    <property type="entry name" value="MEMBRANE PROTEIN"/>
    <property type="match status" value="1"/>
</dbReference>
<dbReference type="Proteomes" id="UP001528920">
    <property type="component" value="Unassembled WGS sequence"/>
</dbReference>
<keyword evidence="1" id="KW-1133">Transmembrane helix</keyword>
<protein>
    <recommendedName>
        <fullName evidence="4">Glycerophosphoryl diester phosphodiesterase membrane domain-containing protein</fullName>
    </recommendedName>
</protein>
<sequence>MKVDYCKEDLILKVFPTIGGCFEEGWNVLKNNFLLLLLIIVVSAVIDVPMGYDKMNMLEDDSFNIGLSFIKLFGFIYYILVVTPFSYGADWIFLRASRNEKPQFEEILSGFKKFLYVILSHLLVIGIVGVGFVLLILPGIYLICKLIFVPYLIMDKKIDPIQAVKLSFYLTKGYFWTIFGMGILSFLIILLGLICMIVGVFVSIVWIHSAFAILYRAVEELHLEEACQLAEINMESINE</sequence>
<evidence type="ECO:0000313" key="2">
    <source>
        <dbReference type="EMBL" id="MDE5416405.1"/>
    </source>
</evidence>
<dbReference type="InterPro" id="IPR010380">
    <property type="entry name" value="DUF975"/>
</dbReference>
<keyword evidence="3" id="KW-1185">Reference proteome</keyword>
<comment type="caution">
    <text evidence="2">The sequence shown here is derived from an EMBL/GenBank/DDBJ whole genome shotgun (WGS) entry which is preliminary data.</text>
</comment>
<gene>
    <name evidence="2" type="ORF">L3049_00195</name>
</gene>
<feature type="transmembrane region" description="Helical" evidence="1">
    <location>
        <begin position="33"/>
        <end position="52"/>
    </location>
</feature>
<proteinExistence type="predicted"/>
<accession>A0ABT5VLU9</accession>
<organism evidence="2 3">
    <name type="scientific">Paralabilibaculum antarcticum</name>
    <dbReference type="NCBI Taxonomy" id="2912572"/>
    <lineage>
        <taxon>Bacteria</taxon>
        <taxon>Pseudomonadati</taxon>
        <taxon>Bacteroidota</taxon>
        <taxon>Bacteroidia</taxon>
        <taxon>Marinilabiliales</taxon>
        <taxon>Marinifilaceae</taxon>
        <taxon>Paralabilibaculum</taxon>
    </lineage>
</organism>
<reference evidence="2 3" key="1">
    <citation type="submission" date="2022-01" db="EMBL/GenBank/DDBJ databases">
        <title>Labilibaculum sp. nov, a marine bacterium isolated from Antarctica.</title>
        <authorList>
            <person name="Dai W."/>
        </authorList>
    </citation>
    <scope>NUCLEOTIDE SEQUENCE [LARGE SCALE GENOMIC DNA]</scope>
    <source>
        <strain evidence="2 3">DW002</strain>
    </source>
</reference>
<keyword evidence="1" id="KW-0472">Membrane</keyword>
<dbReference type="EMBL" id="JAKJSC010000001">
    <property type="protein sequence ID" value="MDE5416405.1"/>
    <property type="molecule type" value="Genomic_DNA"/>
</dbReference>
<dbReference type="RefSeq" id="WP_275107747.1">
    <property type="nucleotide sequence ID" value="NZ_JAKJSC010000001.1"/>
</dbReference>
<evidence type="ECO:0000256" key="1">
    <source>
        <dbReference type="SAM" id="Phobius"/>
    </source>
</evidence>